<evidence type="ECO:0000256" key="6">
    <source>
        <dbReference type="ARBA" id="ARBA00023136"/>
    </source>
</evidence>
<dbReference type="Pfam" id="PF00593">
    <property type="entry name" value="TonB_dep_Rec_b-barrel"/>
    <property type="match status" value="1"/>
</dbReference>
<evidence type="ECO:0000256" key="3">
    <source>
        <dbReference type="ARBA" id="ARBA00022452"/>
    </source>
</evidence>
<protein>
    <submittedName>
        <fullName evidence="13">Outer membrane protein</fullName>
    </submittedName>
</protein>
<keyword evidence="4 8" id="KW-0812">Transmembrane</keyword>
<sequence>MNHRTYRPAPRRGSLFVALGICLAHTAVAQEQPKQEAATTLDRIEITGSRIKRADVEGALPVTVIGRQDIEATGKSTVADILQNSSFNSFGAFTPTSGSSAQSFAGLSLRGLGEGRTLILIDGRRAAVSPLTGEGQDLSSIPAAAVERIEILTDGASAIYGADAIGGVVNIITRKDFEGFQVSTGMTDNRYGGDASEGSILFGTTGERGRIMGGISYTNQKISYVSDYPWSDTVAGSSYSNNYLKVLTAADGSTIPGSNLYTNGSSVVPGGCSGKNFYETTNSSGNTSCLYNYVGDMADTASITSKNLFLRSEYELNDIWTVNTDLYVNKKRSTSQYAPVPESIYVSAGSPNNTTGQDVYIKHRFAALGNRLTYTDENSYDVNLNLHGQLTDSTSVDFGVRSNESRATVLGYNYVNIPVAEKYFESGEYNAFDPYSNSEEVLDAIRTTISRNTSYKQKEINAQLTTDLFALPGGASSIAVGGEYSKHDYQDIYDQQSAAGNVGGSSGNSAWGSRNLASVYSEWSLPFLSSFSADLALRYDRYSDFGNATSPKLSLRYQPFDTLTLRASYGKGFRAPTLQALNQQTAFSADSVVDAATAAAYGVSASTSIQINGYHVANPDLKAEESKQFSMGAAWDPLPWANLTLDYWNTRITNQIKWYSAQTVINRTALGQYLPSNLSVVRNTDGSIQSVYAGYGNEGEVKTDGIDLNIRTRFDLDTWGSLTSNLQGTWTRSYTIAGLTGADEYIGTSGYPEWRANINTRWHLGDWSFGWTINMIAYNPGYYITYYDGTYSCSELKEWGYTKSCGGAYITHDVQASYNAPWNATITLGARNLTNKAPVYDAYYSPTNFDSELYNGYGRQLYLRYTQSF</sequence>
<evidence type="ECO:0000256" key="5">
    <source>
        <dbReference type="ARBA" id="ARBA00023077"/>
    </source>
</evidence>
<dbReference type="Gene3D" id="2.40.170.20">
    <property type="entry name" value="TonB-dependent receptor, beta-barrel domain"/>
    <property type="match status" value="1"/>
</dbReference>
<dbReference type="Gene3D" id="2.170.130.10">
    <property type="entry name" value="TonB-dependent receptor, plug domain"/>
    <property type="match status" value="1"/>
</dbReference>
<accession>A0A919KKC1</accession>
<comment type="subcellular location">
    <subcellularLocation>
        <location evidence="1 8">Cell outer membrane</location>
        <topology evidence="1 8">Multi-pass membrane protein</topology>
    </subcellularLocation>
</comment>
<comment type="caution">
    <text evidence="13">The sequence shown here is derived from an EMBL/GenBank/DDBJ whole genome shotgun (WGS) entry which is preliminary data.</text>
</comment>
<organism evidence="13 14">
    <name type="scientific">Xanthomonas boreopolis</name>
    <dbReference type="NCBI Taxonomy" id="86183"/>
    <lineage>
        <taxon>Bacteria</taxon>
        <taxon>Pseudomonadati</taxon>
        <taxon>Pseudomonadota</taxon>
        <taxon>Gammaproteobacteria</taxon>
        <taxon>Lysobacterales</taxon>
        <taxon>Lysobacteraceae</taxon>
        <taxon>Xanthomonas</taxon>
    </lineage>
</organism>
<evidence type="ECO:0000256" key="4">
    <source>
        <dbReference type="ARBA" id="ARBA00022692"/>
    </source>
</evidence>
<proteinExistence type="inferred from homology"/>
<dbReference type="InterPro" id="IPR000531">
    <property type="entry name" value="Beta-barrel_TonB"/>
</dbReference>
<keyword evidence="7 8" id="KW-0998">Cell outer membrane</keyword>
<gene>
    <name evidence="13" type="ORF">GCM10009090_36390</name>
</gene>
<evidence type="ECO:0000256" key="1">
    <source>
        <dbReference type="ARBA" id="ARBA00004571"/>
    </source>
</evidence>
<comment type="similarity">
    <text evidence="8 9">Belongs to the TonB-dependent receptor family.</text>
</comment>
<dbReference type="InterPro" id="IPR012910">
    <property type="entry name" value="Plug_dom"/>
</dbReference>
<keyword evidence="5 9" id="KW-0798">TonB box</keyword>
<dbReference type="PANTHER" id="PTHR47234">
    <property type="match status" value="1"/>
</dbReference>
<dbReference type="CDD" id="cd01347">
    <property type="entry name" value="ligand_gated_channel"/>
    <property type="match status" value="1"/>
</dbReference>
<evidence type="ECO:0000256" key="7">
    <source>
        <dbReference type="ARBA" id="ARBA00023237"/>
    </source>
</evidence>
<feature type="chain" id="PRO_5037301177" evidence="10">
    <location>
        <begin position="30"/>
        <end position="869"/>
    </location>
</feature>
<keyword evidence="3 8" id="KW-1134">Transmembrane beta strand</keyword>
<dbReference type="RefSeq" id="WP_434030079.1">
    <property type="nucleotide sequence ID" value="NZ_BNBA01000048.1"/>
</dbReference>
<reference evidence="13" key="2">
    <citation type="submission" date="2020-09" db="EMBL/GenBank/DDBJ databases">
        <authorList>
            <person name="Sun Q."/>
            <person name="Ohkuma M."/>
        </authorList>
    </citation>
    <scope>NUCLEOTIDE SEQUENCE</scope>
    <source>
        <strain evidence="13">JCM 13306</strain>
    </source>
</reference>
<feature type="domain" description="TonB-dependent receptor plug" evidence="12">
    <location>
        <begin position="60"/>
        <end position="168"/>
    </location>
</feature>
<dbReference type="PANTHER" id="PTHR47234:SF2">
    <property type="entry name" value="TONB-DEPENDENT RECEPTOR"/>
    <property type="match status" value="1"/>
</dbReference>
<dbReference type="Pfam" id="PF07715">
    <property type="entry name" value="Plug"/>
    <property type="match status" value="1"/>
</dbReference>
<evidence type="ECO:0000256" key="8">
    <source>
        <dbReference type="PROSITE-ProRule" id="PRU01360"/>
    </source>
</evidence>
<keyword evidence="2 8" id="KW-0813">Transport</keyword>
<dbReference type="SUPFAM" id="SSF56935">
    <property type="entry name" value="Porins"/>
    <property type="match status" value="1"/>
</dbReference>
<feature type="domain" description="TonB-dependent receptor-like beta-barrel" evidence="11">
    <location>
        <begin position="349"/>
        <end position="833"/>
    </location>
</feature>
<evidence type="ECO:0000256" key="10">
    <source>
        <dbReference type="SAM" id="SignalP"/>
    </source>
</evidence>
<evidence type="ECO:0000259" key="11">
    <source>
        <dbReference type="Pfam" id="PF00593"/>
    </source>
</evidence>
<evidence type="ECO:0000256" key="9">
    <source>
        <dbReference type="RuleBase" id="RU003357"/>
    </source>
</evidence>
<dbReference type="InterPro" id="IPR036942">
    <property type="entry name" value="Beta-barrel_TonB_sf"/>
</dbReference>
<dbReference type="AlphaFoldDB" id="A0A919KKC1"/>
<keyword evidence="10" id="KW-0732">Signal</keyword>
<dbReference type="InterPro" id="IPR039426">
    <property type="entry name" value="TonB-dep_rcpt-like"/>
</dbReference>
<dbReference type="EMBL" id="BNBA01000048">
    <property type="protein sequence ID" value="GHH60690.1"/>
    <property type="molecule type" value="Genomic_DNA"/>
</dbReference>
<name>A0A919KKC1_9XANT</name>
<dbReference type="Proteomes" id="UP000623958">
    <property type="component" value="Unassembled WGS sequence"/>
</dbReference>
<keyword evidence="14" id="KW-1185">Reference proteome</keyword>
<evidence type="ECO:0000313" key="13">
    <source>
        <dbReference type="EMBL" id="GHH60690.1"/>
    </source>
</evidence>
<evidence type="ECO:0000256" key="2">
    <source>
        <dbReference type="ARBA" id="ARBA00022448"/>
    </source>
</evidence>
<keyword evidence="6 8" id="KW-0472">Membrane</keyword>
<dbReference type="GO" id="GO:0009279">
    <property type="term" value="C:cell outer membrane"/>
    <property type="evidence" value="ECO:0007669"/>
    <property type="project" value="UniProtKB-SubCell"/>
</dbReference>
<evidence type="ECO:0000313" key="14">
    <source>
        <dbReference type="Proteomes" id="UP000623958"/>
    </source>
</evidence>
<dbReference type="InterPro" id="IPR037066">
    <property type="entry name" value="Plug_dom_sf"/>
</dbReference>
<dbReference type="PROSITE" id="PS52016">
    <property type="entry name" value="TONB_DEPENDENT_REC_3"/>
    <property type="match status" value="1"/>
</dbReference>
<feature type="signal peptide" evidence="10">
    <location>
        <begin position="1"/>
        <end position="29"/>
    </location>
</feature>
<reference evidence="13" key="1">
    <citation type="journal article" date="2014" name="Int. J. Syst. Evol. Microbiol.">
        <title>Complete genome sequence of Corynebacterium casei LMG S-19264T (=DSM 44701T), isolated from a smear-ripened cheese.</title>
        <authorList>
            <consortium name="US DOE Joint Genome Institute (JGI-PGF)"/>
            <person name="Walter F."/>
            <person name="Albersmeier A."/>
            <person name="Kalinowski J."/>
            <person name="Ruckert C."/>
        </authorList>
    </citation>
    <scope>NUCLEOTIDE SEQUENCE</scope>
    <source>
        <strain evidence="13">JCM 13306</strain>
    </source>
</reference>
<evidence type="ECO:0000259" key="12">
    <source>
        <dbReference type="Pfam" id="PF07715"/>
    </source>
</evidence>